<proteinExistence type="predicted"/>
<evidence type="ECO:0000313" key="1">
    <source>
        <dbReference type="EMBL" id="OSC96279.1"/>
    </source>
</evidence>
<reference evidence="1 2" key="1">
    <citation type="journal article" date="2015" name="Biotechnol. Biofuels">
        <title>Enhanced degradation of softwood versus hardwood by the white-rot fungus Pycnoporus coccineus.</title>
        <authorList>
            <person name="Couturier M."/>
            <person name="Navarro D."/>
            <person name="Chevret D."/>
            <person name="Henrissat B."/>
            <person name="Piumi F."/>
            <person name="Ruiz-Duenas F.J."/>
            <person name="Martinez A.T."/>
            <person name="Grigoriev I.V."/>
            <person name="Riley R."/>
            <person name="Lipzen A."/>
            <person name="Berrin J.G."/>
            <person name="Master E.R."/>
            <person name="Rosso M.N."/>
        </authorList>
    </citation>
    <scope>NUCLEOTIDE SEQUENCE [LARGE SCALE GENOMIC DNA]</scope>
    <source>
        <strain evidence="1 2">BRFM310</strain>
    </source>
</reference>
<evidence type="ECO:0000313" key="2">
    <source>
        <dbReference type="Proteomes" id="UP000193067"/>
    </source>
</evidence>
<name>A0A1Y2I570_TRAC3</name>
<feature type="non-terminal residue" evidence="1">
    <location>
        <position position="1"/>
    </location>
</feature>
<keyword evidence="2" id="KW-1185">Reference proteome</keyword>
<dbReference type="OrthoDB" id="2205812at2759"/>
<dbReference type="EMBL" id="KZ084197">
    <property type="protein sequence ID" value="OSC96279.1"/>
    <property type="molecule type" value="Genomic_DNA"/>
</dbReference>
<dbReference type="STRING" id="1353009.A0A1Y2I570"/>
<sequence>LPADARVAREGEAVRILGAWVGNKTDHAMSWRPMVETIRRSLDRWNQRRPTLYGRRLIVNLELGSRTQFLTAAQGMPHTVEKELTDVAFQFMWNGQRHPPVACDTLYAPVAEGGL</sequence>
<organism evidence="1 2">
    <name type="scientific">Trametes coccinea (strain BRFM310)</name>
    <name type="common">Pycnoporus coccineus</name>
    <dbReference type="NCBI Taxonomy" id="1353009"/>
    <lineage>
        <taxon>Eukaryota</taxon>
        <taxon>Fungi</taxon>
        <taxon>Dikarya</taxon>
        <taxon>Basidiomycota</taxon>
        <taxon>Agaricomycotina</taxon>
        <taxon>Agaricomycetes</taxon>
        <taxon>Polyporales</taxon>
        <taxon>Polyporaceae</taxon>
        <taxon>Trametes</taxon>
    </lineage>
</organism>
<dbReference type="AlphaFoldDB" id="A0A1Y2I570"/>
<accession>A0A1Y2I570</accession>
<protein>
    <submittedName>
        <fullName evidence="1">Uncharacterized protein</fullName>
    </submittedName>
</protein>
<gene>
    <name evidence="1" type="ORF">PYCCODRAFT_1345147</name>
</gene>
<dbReference type="Proteomes" id="UP000193067">
    <property type="component" value="Unassembled WGS sequence"/>
</dbReference>
<feature type="non-terminal residue" evidence="1">
    <location>
        <position position="115"/>
    </location>
</feature>